<dbReference type="Proteomes" id="UP001602089">
    <property type="component" value="Unassembled WGS sequence"/>
</dbReference>
<gene>
    <name evidence="1" type="ORF">ACFYY5_16390</name>
</gene>
<dbReference type="EMBL" id="JBIATK010000004">
    <property type="protein sequence ID" value="MFF4024415.1"/>
    <property type="molecule type" value="Genomic_DNA"/>
</dbReference>
<name>A0ABW6THH6_9NOCA</name>
<protein>
    <recommendedName>
        <fullName evidence="3">Protein phosphatase 2C domain-containing protein</fullName>
    </recommendedName>
</protein>
<accession>A0ABW6THH6</accession>
<dbReference type="Gene3D" id="3.60.40.10">
    <property type="entry name" value="PPM-type phosphatase domain"/>
    <property type="match status" value="1"/>
</dbReference>
<evidence type="ECO:0008006" key="3">
    <source>
        <dbReference type="Google" id="ProtNLM"/>
    </source>
</evidence>
<comment type="caution">
    <text evidence="1">The sequence shown here is derived from an EMBL/GenBank/DDBJ whole genome shotgun (WGS) entry which is preliminary data.</text>
</comment>
<dbReference type="InterPro" id="IPR036457">
    <property type="entry name" value="PPM-type-like_dom_sf"/>
</dbReference>
<keyword evidence="2" id="KW-1185">Reference proteome</keyword>
<organism evidence="1 2">
    <name type="scientific">Nocardia elegans</name>
    <dbReference type="NCBI Taxonomy" id="300029"/>
    <lineage>
        <taxon>Bacteria</taxon>
        <taxon>Bacillati</taxon>
        <taxon>Actinomycetota</taxon>
        <taxon>Actinomycetes</taxon>
        <taxon>Mycobacteriales</taxon>
        <taxon>Nocardiaceae</taxon>
        <taxon>Nocardia</taxon>
    </lineage>
</organism>
<proteinExistence type="predicted"/>
<sequence length="233" mass="25750">MWVRALSVAKAGGESDENEDRVAVSSDRFAVADGVGQSARSEVWAQLLVDSFVVRRESPLVPKTLLALQDQWRQLVEVPDLAWYASDKLRECGGAATFVGLSVDVGERRLAVEAVGDSCFYQFRGGDIVAGGPLTDWRAFGSHTVAVQTLPYEDTAMDANCWRFSGAYEGGDTAVLATDAVALYLLRYEDRREELLSLVAGEEYEVEFERWVTQEREAGRLRDDDTTICVIVP</sequence>
<evidence type="ECO:0000313" key="2">
    <source>
        <dbReference type="Proteomes" id="UP001602089"/>
    </source>
</evidence>
<evidence type="ECO:0000313" key="1">
    <source>
        <dbReference type="EMBL" id="MFF4024415.1"/>
    </source>
</evidence>
<dbReference type="RefSeq" id="WP_195021862.1">
    <property type="nucleotide sequence ID" value="NZ_JADLPS010000001.1"/>
</dbReference>
<reference evidence="1 2" key="1">
    <citation type="submission" date="2024-10" db="EMBL/GenBank/DDBJ databases">
        <title>The Natural Products Discovery Center: Release of the First 8490 Sequenced Strains for Exploring Actinobacteria Biosynthetic Diversity.</title>
        <authorList>
            <person name="Kalkreuter E."/>
            <person name="Kautsar S.A."/>
            <person name="Yang D."/>
            <person name="Bader C.D."/>
            <person name="Teijaro C.N."/>
            <person name="Fluegel L."/>
            <person name="Davis C.M."/>
            <person name="Simpson J.R."/>
            <person name="Lauterbach L."/>
            <person name="Steele A.D."/>
            <person name="Gui C."/>
            <person name="Meng S."/>
            <person name="Li G."/>
            <person name="Viehrig K."/>
            <person name="Ye F."/>
            <person name="Su P."/>
            <person name="Kiefer A.F."/>
            <person name="Nichols A."/>
            <person name="Cepeda A.J."/>
            <person name="Yan W."/>
            <person name="Fan B."/>
            <person name="Jiang Y."/>
            <person name="Adhikari A."/>
            <person name="Zheng C.-J."/>
            <person name="Schuster L."/>
            <person name="Cowan T.M."/>
            <person name="Smanski M.J."/>
            <person name="Chevrette M.G."/>
            <person name="De Carvalho L.P.S."/>
            <person name="Shen B."/>
        </authorList>
    </citation>
    <scope>NUCLEOTIDE SEQUENCE [LARGE SCALE GENOMIC DNA]</scope>
    <source>
        <strain evidence="1 2">NPDC001867</strain>
    </source>
</reference>
<dbReference type="SUPFAM" id="SSF81606">
    <property type="entry name" value="PP2C-like"/>
    <property type="match status" value="1"/>
</dbReference>